<dbReference type="SUPFAM" id="SSF55073">
    <property type="entry name" value="Nucleotide cyclase"/>
    <property type="match status" value="1"/>
</dbReference>
<dbReference type="GO" id="GO:0009190">
    <property type="term" value="P:cyclic nucleotide biosynthetic process"/>
    <property type="evidence" value="ECO:0007669"/>
    <property type="project" value="InterPro"/>
</dbReference>
<dbReference type="RefSeq" id="WP_085496299.1">
    <property type="nucleotide sequence ID" value="NZ_FXAZ01000005.1"/>
</dbReference>
<dbReference type="AlphaFoldDB" id="A0A1X7LII9"/>
<dbReference type="GO" id="GO:0004016">
    <property type="term" value="F:adenylate cyclase activity"/>
    <property type="evidence" value="ECO:0007669"/>
    <property type="project" value="UniProtKB-ARBA"/>
</dbReference>
<keyword evidence="2" id="KW-0472">Membrane</keyword>
<dbReference type="Pfam" id="PF00211">
    <property type="entry name" value="Guanylate_cyc"/>
    <property type="match status" value="1"/>
</dbReference>
<dbReference type="STRING" id="1852522.SAMN06295960_3499"/>
<evidence type="ECO:0000256" key="1">
    <source>
        <dbReference type="ARBA" id="ARBA00005381"/>
    </source>
</evidence>
<reference evidence="4 5" key="1">
    <citation type="submission" date="2017-04" db="EMBL/GenBank/DDBJ databases">
        <authorList>
            <person name="Afonso C.L."/>
            <person name="Miller P.J."/>
            <person name="Scott M.A."/>
            <person name="Spackman E."/>
            <person name="Goraichik I."/>
            <person name="Dimitrov K.M."/>
            <person name="Suarez D.L."/>
            <person name="Swayne D.E."/>
        </authorList>
    </citation>
    <scope>NUCLEOTIDE SEQUENCE [LARGE SCALE GENOMIC DNA]</scope>
    <source>
        <strain evidence="4 5">11</strain>
    </source>
</reference>
<dbReference type="OrthoDB" id="9806704at2"/>
<proteinExistence type="inferred from homology"/>
<dbReference type="Pfam" id="PF05226">
    <property type="entry name" value="CHASE2"/>
    <property type="match status" value="1"/>
</dbReference>
<feature type="domain" description="Guanylate cyclase" evidence="3">
    <location>
        <begin position="434"/>
        <end position="567"/>
    </location>
</feature>
<dbReference type="InterPro" id="IPR050697">
    <property type="entry name" value="Adenylyl/Guanylyl_Cyclase_3/4"/>
</dbReference>
<evidence type="ECO:0000259" key="3">
    <source>
        <dbReference type="PROSITE" id="PS50125"/>
    </source>
</evidence>
<accession>A0A1X7LII9</accession>
<dbReference type="CDD" id="cd07302">
    <property type="entry name" value="CHD"/>
    <property type="match status" value="1"/>
</dbReference>
<dbReference type="SMART" id="SM00044">
    <property type="entry name" value="CYCc"/>
    <property type="match status" value="1"/>
</dbReference>
<feature type="transmembrane region" description="Helical" evidence="2">
    <location>
        <begin position="372"/>
        <end position="388"/>
    </location>
</feature>
<keyword evidence="5" id="KW-1185">Reference proteome</keyword>
<dbReference type="InterPro" id="IPR001054">
    <property type="entry name" value="A/G_cyclase"/>
</dbReference>
<dbReference type="InterPro" id="IPR007890">
    <property type="entry name" value="CHASE2"/>
</dbReference>
<gene>
    <name evidence="4" type="ORF">SAMN06295960_3499</name>
</gene>
<dbReference type="Proteomes" id="UP000193834">
    <property type="component" value="Unassembled WGS sequence"/>
</dbReference>
<sequence length="615" mass="68494">MHTKTFPIIIACLITLILGGLYIGGSGGILQVTENAFRDVLLLKSEEERLPDDRIKMIVIDDESLQTLGSFPWPRSLYADVADELMSAGAKAVAIDLLLLEPSADAQDDQRLSEVMKRWPSIYVPVQAVFPLLQKDKHSLEIERLDRPASTIGADKNQLGHVNVMQDQDGIIRRLTLGLPDEEGNMIPALSVRLANALLEKREQIIWDADKKVWIQGNRIIPTNDRYQVRIDYYSTAYDSIKGALRGYDRQSFSDVLLGHIDPNYYKDTIVLLGPYSQTLGDRHLTPVSRSIPLFGLEIHANMIQSLLEHDYYQEINPMVGLIMIFIITLLASISAAYFKGFKTYISFGLIILLYMSIGYMCFYLTDTYIPFLYGLLGILAGFVVVTAKKSSDERALRKHVTHLFGRYVSPDVVTALLASKDPIKPGGVRMDITVMFIDIRSFTPLAEQLSPEETLSILNRYLHMCTETVFRHQGTLDKFLGDGVMAIFGAPQRLESHVEFAADAALELTRLAEKWTADMEAEYGRGIQFGIGLECGEAVVGNIGSESLRMDYTAIGDTVNVAARLEGKALPGRIVIGPKAAARLESAYELHSIGRVELKGKSEPMELSELLGKR</sequence>
<evidence type="ECO:0000256" key="2">
    <source>
        <dbReference type="SAM" id="Phobius"/>
    </source>
</evidence>
<dbReference type="GO" id="GO:0035556">
    <property type="term" value="P:intracellular signal transduction"/>
    <property type="evidence" value="ECO:0007669"/>
    <property type="project" value="InterPro"/>
</dbReference>
<keyword evidence="2" id="KW-0812">Transmembrane</keyword>
<feature type="transmembrane region" description="Helical" evidence="2">
    <location>
        <begin position="319"/>
        <end position="339"/>
    </location>
</feature>
<dbReference type="SMART" id="SM01080">
    <property type="entry name" value="CHASE2"/>
    <property type="match status" value="1"/>
</dbReference>
<name>A0A1X7LII9_9BACL</name>
<keyword evidence="2" id="KW-1133">Transmembrane helix</keyword>
<dbReference type="Gene3D" id="3.30.70.1230">
    <property type="entry name" value="Nucleotide cyclase"/>
    <property type="match status" value="1"/>
</dbReference>
<evidence type="ECO:0000313" key="5">
    <source>
        <dbReference type="Proteomes" id="UP000193834"/>
    </source>
</evidence>
<protein>
    <submittedName>
        <fullName evidence="4">Adenylate cyclase</fullName>
    </submittedName>
</protein>
<dbReference type="EMBL" id="FXAZ01000005">
    <property type="protein sequence ID" value="SMG53470.1"/>
    <property type="molecule type" value="Genomic_DNA"/>
</dbReference>
<dbReference type="InterPro" id="IPR029787">
    <property type="entry name" value="Nucleotide_cyclase"/>
</dbReference>
<evidence type="ECO:0000313" key="4">
    <source>
        <dbReference type="EMBL" id="SMG53470.1"/>
    </source>
</evidence>
<organism evidence="4 5">
    <name type="scientific">Paenibacillus aquistagni</name>
    <dbReference type="NCBI Taxonomy" id="1852522"/>
    <lineage>
        <taxon>Bacteria</taxon>
        <taxon>Bacillati</taxon>
        <taxon>Bacillota</taxon>
        <taxon>Bacilli</taxon>
        <taxon>Bacillales</taxon>
        <taxon>Paenibacillaceae</taxon>
        <taxon>Paenibacillus</taxon>
    </lineage>
</organism>
<dbReference type="PANTHER" id="PTHR43081:SF1">
    <property type="entry name" value="ADENYLATE CYCLASE, TERMINAL-DIFFERENTIATION SPECIFIC"/>
    <property type="match status" value="1"/>
</dbReference>
<feature type="transmembrane region" description="Helical" evidence="2">
    <location>
        <begin position="7"/>
        <end position="25"/>
    </location>
</feature>
<dbReference type="PANTHER" id="PTHR43081">
    <property type="entry name" value="ADENYLATE CYCLASE, TERMINAL-DIFFERENTIATION SPECIFIC-RELATED"/>
    <property type="match status" value="1"/>
</dbReference>
<comment type="similarity">
    <text evidence="1">Belongs to the adenylyl cyclase class-3 family.</text>
</comment>
<feature type="transmembrane region" description="Helical" evidence="2">
    <location>
        <begin position="346"/>
        <end position="366"/>
    </location>
</feature>
<dbReference type="PROSITE" id="PS50125">
    <property type="entry name" value="GUANYLATE_CYCLASE_2"/>
    <property type="match status" value="1"/>
</dbReference>